<keyword evidence="11" id="KW-1185">Reference proteome</keyword>
<dbReference type="RefSeq" id="WP_054722502.1">
    <property type="nucleotide sequence ID" value="NZ_AZDJ01000030.1"/>
</dbReference>
<dbReference type="InterPro" id="IPR036188">
    <property type="entry name" value="FAD/NAD-bd_sf"/>
</dbReference>
<accession>A0A0R1JIU2</accession>
<feature type="domain" description="Pyridine nucleotide-disulphide oxidoreductase dimerisation" evidence="8">
    <location>
        <begin position="333"/>
        <end position="431"/>
    </location>
</feature>
<dbReference type="PANTHER" id="PTHR43429:SF1">
    <property type="entry name" value="NAD(P)H SULFUR OXIDOREDUCTASE (COA-DEPENDENT)"/>
    <property type="match status" value="1"/>
</dbReference>
<keyword evidence="4" id="KW-0274">FAD</keyword>
<evidence type="ECO:0000256" key="5">
    <source>
        <dbReference type="ARBA" id="ARBA00023002"/>
    </source>
</evidence>
<evidence type="ECO:0000313" key="11">
    <source>
        <dbReference type="Proteomes" id="UP000051804"/>
    </source>
</evidence>
<name>A0A0R1JIU2_9LACO</name>
<evidence type="ECO:0000256" key="1">
    <source>
        <dbReference type="ARBA" id="ARBA00001974"/>
    </source>
</evidence>
<dbReference type="EMBL" id="AZDJ01000030">
    <property type="protein sequence ID" value="KRK71128.1"/>
    <property type="molecule type" value="Genomic_DNA"/>
</dbReference>
<keyword evidence="5" id="KW-0560">Oxidoreductase</keyword>
<dbReference type="PRINTS" id="PR00368">
    <property type="entry name" value="FADPNR"/>
</dbReference>
<evidence type="ECO:0000256" key="2">
    <source>
        <dbReference type="ARBA" id="ARBA00009130"/>
    </source>
</evidence>
<dbReference type="Pfam" id="PF02852">
    <property type="entry name" value="Pyr_redox_dim"/>
    <property type="match status" value="1"/>
</dbReference>
<dbReference type="InterPro" id="IPR004099">
    <property type="entry name" value="Pyr_nucl-diS_OxRdtase_dimer"/>
</dbReference>
<dbReference type="Proteomes" id="UP000051804">
    <property type="component" value="Unassembled WGS sequence"/>
</dbReference>
<dbReference type="GO" id="GO:0016491">
    <property type="term" value="F:oxidoreductase activity"/>
    <property type="evidence" value="ECO:0007669"/>
    <property type="project" value="UniProtKB-KW"/>
</dbReference>
<dbReference type="SUPFAM" id="SSF51905">
    <property type="entry name" value="FAD/NAD(P)-binding domain"/>
    <property type="match status" value="1"/>
</dbReference>
<gene>
    <name evidence="10" type="ORF">FD02_GL000313</name>
</gene>
<dbReference type="Gene3D" id="3.50.50.60">
    <property type="entry name" value="FAD/NAD(P)-binding domain"/>
    <property type="match status" value="2"/>
</dbReference>
<keyword evidence="3" id="KW-0285">Flavoprotein</keyword>
<evidence type="ECO:0000256" key="6">
    <source>
        <dbReference type="ARBA" id="ARBA00023097"/>
    </source>
</evidence>
<dbReference type="STRING" id="1291734.FD02_GL000313"/>
<dbReference type="InterPro" id="IPR016156">
    <property type="entry name" value="FAD/NAD-linked_Rdtase_dimer_sf"/>
</dbReference>
<dbReference type="PATRIC" id="fig|1291734.4.peg.323"/>
<evidence type="ECO:0000259" key="8">
    <source>
        <dbReference type="Pfam" id="PF02852"/>
    </source>
</evidence>
<dbReference type="OrthoDB" id="9802028at2"/>
<evidence type="ECO:0000313" key="10">
    <source>
        <dbReference type="EMBL" id="KRK71128.1"/>
    </source>
</evidence>
<dbReference type="Gene3D" id="3.30.390.30">
    <property type="match status" value="1"/>
</dbReference>
<evidence type="ECO:0000259" key="9">
    <source>
        <dbReference type="Pfam" id="PF07992"/>
    </source>
</evidence>
<sequence>MKIIVVGATHAGTFATQQILTNYPDAAVTVYETNDTLSFLSCGIALWVGGHVAAPEKMFYSSPEALTKLGATMKMRHTVTAIDAATKTVQVRNLTTGATFADRYDKLVFTPGSAPIVPALPGIDSKRLYLCKSWDDAKRLQANPPAGSVIVIGAGYIGAELAEQYALAGRQVTLIDALPRVLAKNFDAPITDRVETLYREHGATLALGETVTGFAETAEQLTVTTDQGSYTADMAVLAIGFRPHTELLQGQVDMLPNGAILANDYMQSSDPAIFVAGDSAAVHYNPTGQADYIPLATNAVRQGLLVGQNIVTPTQAYLGTQATSAVELFGHCIAASGLTAAGAAARGVSVATVTIEQDYRPDFMPTTTPVQVSLTWDPATRRVLGGAVYSQHDVSMSANVLSMAIQTQMTIDTLAMVDFFFQPNFDQPVNWVNAAAMAAVAEANRQ</sequence>
<feature type="domain" description="FAD/NAD(P)-binding" evidence="9">
    <location>
        <begin position="1"/>
        <end position="303"/>
    </location>
</feature>
<reference evidence="10 11" key="1">
    <citation type="journal article" date="2015" name="Genome Announc.">
        <title>Expanding the biotechnology potential of lactobacilli through comparative genomics of 213 strains and associated genera.</title>
        <authorList>
            <person name="Sun Z."/>
            <person name="Harris H.M."/>
            <person name="McCann A."/>
            <person name="Guo C."/>
            <person name="Argimon S."/>
            <person name="Zhang W."/>
            <person name="Yang X."/>
            <person name="Jeffery I.B."/>
            <person name="Cooney J.C."/>
            <person name="Kagawa T.F."/>
            <person name="Liu W."/>
            <person name="Song Y."/>
            <person name="Salvetti E."/>
            <person name="Wrobel A."/>
            <person name="Rasinkangas P."/>
            <person name="Parkhill J."/>
            <person name="Rea M.C."/>
            <person name="O'Sullivan O."/>
            <person name="Ritari J."/>
            <person name="Douillard F.P."/>
            <person name="Paul Ross R."/>
            <person name="Yang R."/>
            <person name="Briner A.E."/>
            <person name="Felis G.E."/>
            <person name="de Vos W.M."/>
            <person name="Barrangou R."/>
            <person name="Klaenhammer T.R."/>
            <person name="Caufield P.W."/>
            <person name="Cui Y."/>
            <person name="Zhang H."/>
            <person name="O'Toole P.W."/>
        </authorList>
    </citation>
    <scope>NUCLEOTIDE SEQUENCE [LARGE SCALE GENOMIC DNA]</scope>
    <source>
        <strain evidence="10 11">JCM 17158</strain>
    </source>
</reference>
<organism evidence="10 11">
    <name type="scientific">Lacticaseibacillus nasuensis JCM 17158</name>
    <dbReference type="NCBI Taxonomy" id="1291734"/>
    <lineage>
        <taxon>Bacteria</taxon>
        <taxon>Bacillati</taxon>
        <taxon>Bacillota</taxon>
        <taxon>Bacilli</taxon>
        <taxon>Lactobacillales</taxon>
        <taxon>Lactobacillaceae</taxon>
        <taxon>Lacticaseibacillus</taxon>
    </lineage>
</organism>
<evidence type="ECO:0000256" key="3">
    <source>
        <dbReference type="ARBA" id="ARBA00022630"/>
    </source>
</evidence>
<dbReference type="Pfam" id="PF07992">
    <property type="entry name" value="Pyr_redox_2"/>
    <property type="match status" value="1"/>
</dbReference>
<dbReference type="PANTHER" id="PTHR43429">
    <property type="entry name" value="PYRIDINE NUCLEOTIDE-DISULFIDE OXIDOREDUCTASE DOMAIN-CONTAINING"/>
    <property type="match status" value="1"/>
</dbReference>
<comment type="similarity">
    <text evidence="2">Belongs to the class-III pyridine nucleotide-disulfide oxidoreductase family.</text>
</comment>
<evidence type="ECO:0000256" key="4">
    <source>
        <dbReference type="ARBA" id="ARBA00022827"/>
    </source>
</evidence>
<evidence type="ECO:0000256" key="7">
    <source>
        <dbReference type="ARBA" id="ARBA00023284"/>
    </source>
</evidence>
<dbReference type="InterPro" id="IPR050260">
    <property type="entry name" value="FAD-bd_OxRdtase"/>
</dbReference>
<comment type="caution">
    <text evidence="10">The sequence shown here is derived from an EMBL/GenBank/DDBJ whole genome shotgun (WGS) entry which is preliminary data.</text>
</comment>
<comment type="cofactor">
    <cofactor evidence="1">
        <name>FAD</name>
        <dbReference type="ChEBI" id="CHEBI:57692"/>
    </cofactor>
</comment>
<dbReference type="InterPro" id="IPR023753">
    <property type="entry name" value="FAD/NAD-binding_dom"/>
</dbReference>
<dbReference type="SUPFAM" id="SSF55424">
    <property type="entry name" value="FAD/NAD-linked reductases, dimerisation (C-terminal) domain"/>
    <property type="match status" value="1"/>
</dbReference>
<dbReference type="PRINTS" id="PR00411">
    <property type="entry name" value="PNDRDTASEI"/>
</dbReference>
<keyword evidence="7" id="KW-0676">Redox-active center</keyword>
<keyword evidence="6" id="KW-0558">Oxidation</keyword>
<dbReference type="AlphaFoldDB" id="A0A0R1JIU2"/>
<protein>
    <submittedName>
        <fullName evidence="10">Putative NAD(FAD)-dependent dehydrogenase</fullName>
    </submittedName>
</protein>
<proteinExistence type="inferred from homology"/>